<sequence>MNAMQQHMIDVYRAAQRGDTPPPRPGDLDLRTIREAWTYRRFRTVLAGRAVRAAKGTRRAGAAAGARRTPC</sequence>
<proteinExistence type="predicted"/>
<accession>A0ABV1USB5</accession>
<reference evidence="1 2" key="1">
    <citation type="submission" date="2024-06" db="EMBL/GenBank/DDBJ databases">
        <title>The Natural Products Discovery Center: Release of the First 8490 Sequenced Strains for Exploring Actinobacteria Biosynthetic Diversity.</title>
        <authorList>
            <person name="Kalkreuter E."/>
            <person name="Kautsar S.A."/>
            <person name="Yang D."/>
            <person name="Bader C.D."/>
            <person name="Teijaro C.N."/>
            <person name="Fluegel L."/>
            <person name="Davis C.M."/>
            <person name="Simpson J.R."/>
            <person name="Lauterbach L."/>
            <person name="Steele A.D."/>
            <person name="Gui C."/>
            <person name="Meng S."/>
            <person name="Li G."/>
            <person name="Viehrig K."/>
            <person name="Ye F."/>
            <person name="Su P."/>
            <person name="Kiefer A.F."/>
            <person name="Nichols A."/>
            <person name="Cepeda A.J."/>
            <person name="Yan W."/>
            <person name="Fan B."/>
            <person name="Jiang Y."/>
            <person name="Adhikari A."/>
            <person name="Zheng C.-J."/>
            <person name="Schuster L."/>
            <person name="Cowan T.M."/>
            <person name="Smanski M.J."/>
            <person name="Chevrette M.G."/>
            <person name="De Carvalho L.P.S."/>
            <person name="Shen B."/>
        </authorList>
    </citation>
    <scope>NUCLEOTIDE SEQUENCE [LARGE SCALE GENOMIC DNA]</scope>
    <source>
        <strain evidence="1 2">NPDC000837</strain>
    </source>
</reference>
<comment type="caution">
    <text evidence="1">The sequence shown here is derived from an EMBL/GenBank/DDBJ whole genome shotgun (WGS) entry which is preliminary data.</text>
</comment>
<dbReference type="Proteomes" id="UP001445472">
    <property type="component" value="Unassembled WGS sequence"/>
</dbReference>
<gene>
    <name evidence="1" type="ORF">ABT276_10015</name>
</gene>
<organism evidence="1 2">
    <name type="scientific">Streptomyces xantholiticus</name>
    <dbReference type="NCBI Taxonomy" id="68285"/>
    <lineage>
        <taxon>Bacteria</taxon>
        <taxon>Bacillati</taxon>
        <taxon>Actinomycetota</taxon>
        <taxon>Actinomycetes</taxon>
        <taxon>Kitasatosporales</taxon>
        <taxon>Streptomycetaceae</taxon>
        <taxon>Streptomyces</taxon>
    </lineage>
</organism>
<keyword evidence="2" id="KW-1185">Reference proteome</keyword>
<protein>
    <submittedName>
        <fullName evidence="1">Uncharacterized protein</fullName>
    </submittedName>
</protein>
<dbReference type="RefSeq" id="WP_351975725.1">
    <property type="nucleotide sequence ID" value="NZ_JBEPBX010000006.1"/>
</dbReference>
<name>A0ABV1USB5_9ACTN</name>
<dbReference type="EMBL" id="JBEPBX010000006">
    <property type="protein sequence ID" value="MER6613703.1"/>
    <property type="molecule type" value="Genomic_DNA"/>
</dbReference>
<evidence type="ECO:0000313" key="1">
    <source>
        <dbReference type="EMBL" id="MER6613703.1"/>
    </source>
</evidence>
<evidence type="ECO:0000313" key="2">
    <source>
        <dbReference type="Proteomes" id="UP001445472"/>
    </source>
</evidence>